<name>A0A8J4QWS2_9ROSI</name>
<accession>A0A8J4QWS2</accession>
<dbReference type="OrthoDB" id="1743775at2759"/>
<sequence>MGVAVGGVILDESLLLASNSPQHENPSLQPVADSLLRKLRHSKIPTGISCDVGLSDDKVSLLKRLATLYSFDCFILNESSVDDAKNEIMLAWGDTGGSILYVVSDKKKEFFPKLSNCGWLIVVLRSLGQESAAEGVVRVQTCGITKGLTTLYNKRKRFGKATEWTDKPTVKVAVIADAPAL</sequence>
<gene>
    <name evidence="1" type="ORF">CMV_022206</name>
</gene>
<dbReference type="AlphaFoldDB" id="A0A8J4QWS2"/>
<protein>
    <submittedName>
        <fullName evidence="1">Uncharacterized protein</fullName>
    </submittedName>
</protein>
<dbReference type="EMBL" id="JRKL02004599">
    <property type="protein sequence ID" value="KAF3952216.1"/>
    <property type="molecule type" value="Genomic_DNA"/>
</dbReference>
<evidence type="ECO:0000313" key="2">
    <source>
        <dbReference type="Proteomes" id="UP000737018"/>
    </source>
</evidence>
<comment type="caution">
    <text evidence="1">The sequence shown here is derived from an EMBL/GenBank/DDBJ whole genome shotgun (WGS) entry which is preliminary data.</text>
</comment>
<organism evidence="1 2">
    <name type="scientific">Castanea mollissima</name>
    <name type="common">Chinese chestnut</name>
    <dbReference type="NCBI Taxonomy" id="60419"/>
    <lineage>
        <taxon>Eukaryota</taxon>
        <taxon>Viridiplantae</taxon>
        <taxon>Streptophyta</taxon>
        <taxon>Embryophyta</taxon>
        <taxon>Tracheophyta</taxon>
        <taxon>Spermatophyta</taxon>
        <taxon>Magnoliopsida</taxon>
        <taxon>eudicotyledons</taxon>
        <taxon>Gunneridae</taxon>
        <taxon>Pentapetalae</taxon>
        <taxon>rosids</taxon>
        <taxon>fabids</taxon>
        <taxon>Fagales</taxon>
        <taxon>Fagaceae</taxon>
        <taxon>Castanea</taxon>
    </lineage>
</organism>
<reference evidence="1" key="1">
    <citation type="submission" date="2020-03" db="EMBL/GenBank/DDBJ databases">
        <title>Castanea mollissima Vanexum genome sequencing.</title>
        <authorList>
            <person name="Staton M."/>
        </authorList>
    </citation>
    <scope>NUCLEOTIDE SEQUENCE</scope>
    <source>
        <tissue evidence="1">Leaf</tissue>
    </source>
</reference>
<evidence type="ECO:0000313" key="1">
    <source>
        <dbReference type="EMBL" id="KAF3952216.1"/>
    </source>
</evidence>
<proteinExistence type="predicted"/>
<dbReference type="Proteomes" id="UP000737018">
    <property type="component" value="Unassembled WGS sequence"/>
</dbReference>
<keyword evidence="2" id="KW-1185">Reference proteome</keyword>